<protein>
    <submittedName>
        <fullName evidence="2">Uncharacterized protein</fullName>
    </submittedName>
</protein>
<keyword evidence="3" id="KW-1185">Reference proteome</keyword>
<dbReference type="Proteomes" id="UP000037035">
    <property type="component" value="Unassembled WGS sequence"/>
</dbReference>
<evidence type="ECO:0000313" key="2">
    <source>
        <dbReference type="EMBL" id="KNZ49297.1"/>
    </source>
</evidence>
<feature type="signal peptide" evidence="1">
    <location>
        <begin position="1"/>
        <end position="37"/>
    </location>
</feature>
<evidence type="ECO:0000313" key="3">
    <source>
        <dbReference type="Proteomes" id="UP000037035"/>
    </source>
</evidence>
<keyword evidence="1" id="KW-0732">Signal</keyword>
<organism evidence="2 3">
    <name type="scientific">Puccinia sorghi</name>
    <dbReference type="NCBI Taxonomy" id="27349"/>
    <lineage>
        <taxon>Eukaryota</taxon>
        <taxon>Fungi</taxon>
        <taxon>Dikarya</taxon>
        <taxon>Basidiomycota</taxon>
        <taxon>Pucciniomycotina</taxon>
        <taxon>Pucciniomycetes</taxon>
        <taxon>Pucciniales</taxon>
        <taxon>Pucciniaceae</taxon>
        <taxon>Puccinia</taxon>
    </lineage>
</organism>
<dbReference type="VEuPathDB" id="FungiDB:VP01_50g1"/>
<gene>
    <name evidence="2" type="ORF">VP01_50g1</name>
</gene>
<name>A0A0L6ULZ8_9BASI</name>
<dbReference type="EMBL" id="LAVV01010276">
    <property type="protein sequence ID" value="KNZ49297.1"/>
    <property type="molecule type" value="Genomic_DNA"/>
</dbReference>
<comment type="caution">
    <text evidence="2">The sequence shown here is derived from an EMBL/GenBank/DDBJ whole genome shotgun (WGS) entry which is preliminary data.</text>
</comment>
<proteinExistence type="predicted"/>
<evidence type="ECO:0000256" key="1">
    <source>
        <dbReference type="SAM" id="SignalP"/>
    </source>
</evidence>
<accession>A0A0L6ULZ8</accession>
<sequence>MDCGKKAAGGAGRRRMMMMTVAGLLMALWSHPHPVTGAGMSPMIDGGIPSVEVARGDMRDIGTAYNHDDSQDVFQDASEFLPLRMQEQARKMMQEPRVAMTSDPLLVELPQSSDLISRFLAHLSPSPSGQELEVEQHLRLQVRRMMLAGKTRFLQFLTSPSTHVDKTVLINNSRLFIQCSSTQERSTRAEKAGKFAWDRHPDRRRGSFRKTLTDERKAGDNDGHTVGVYGMVWKVAEQEVQDQMEQTMARQALVEEIVSDVMRIKDEPAPPRVLYGLVMGWVTGRGGMTAGRDDQPALRLSRLWTARTAADLRRFAADTQRLLNSLHRHLLVLFLNHAHWLSSHSHACDHWFEHAHDLSLLPEIQNAPPQLQRPFLVQLRNAESDLLDRLSKGTPPLKTTAFRGSFHPLKSGHPHFQAS</sequence>
<reference evidence="2 3" key="1">
    <citation type="submission" date="2015-08" db="EMBL/GenBank/DDBJ databases">
        <title>Next Generation Sequencing and Analysis of the Genome of Puccinia sorghi L Schw, the Causal Agent of Maize Common Rust.</title>
        <authorList>
            <person name="Rochi L."/>
            <person name="Burguener G."/>
            <person name="Darino M."/>
            <person name="Turjanski A."/>
            <person name="Kreff E."/>
            <person name="Dieguez M.J."/>
            <person name="Sacco F."/>
        </authorList>
    </citation>
    <scope>NUCLEOTIDE SEQUENCE [LARGE SCALE GENOMIC DNA]</scope>
    <source>
        <strain evidence="2 3">RO10H11247</strain>
    </source>
</reference>
<dbReference type="AlphaFoldDB" id="A0A0L6ULZ8"/>
<feature type="chain" id="PRO_5005567764" evidence="1">
    <location>
        <begin position="38"/>
        <end position="419"/>
    </location>
</feature>